<name>A0ABS5T368_9GAMM</name>
<organism evidence="1 2">
    <name type="scientific">Rosenbergiella australiborealis</name>
    <dbReference type="NCBI Taxonomy" id="1544696"/>
    <lineage>
        <taxon>Bacteria</taxon>
        <taxon>Pseudomonadati</taxon>
        <taxon>Pseudomonadota</taxon>
        <taxon>Gammaproteobacteria</taxon>
        <taxon>Enterobacterales</taxon>
        <taxon>Erwiniaceae</taxon>
        <taxon>Rosenbergiella</taxon>
    </lineage>
</organism>
<dbReference type="EMBL" id="JABBFO010000003">
    <property type="protein sequence ID" value="MBT0726786.1"/>
    <property type="molecule type" value="Genomic_DNA"/>
</dbReference>
<evidence type="ECO:0008006" key="3">
    <source>
        <dbReference type="Google" id="ProtNLM"/>
    </source>
</evidence>
<accession>A0ABS5T368</accession>
<keyword evidence="2" id="KW-1185">Reference proteome</keyword>
<comment type="caution">
    <text evidence="1">The sequence shown here is derived from an EMBL/GenBank/DDBJ whole genome shotgun (WGS) entry which is preliminary data.</text>
</comment>
<reference evidence="1 2" key="1">
    <citation type="submission" date="2020-04" db="EMBL/GenBank/DDBJ databases">
        <title>Genome sequencing of Rosenbergiella species.</title>
        <authorList>
            <person name="Alvarez-Perez S."/>
            <person name="Lievens B."/>
        </authorList>
    </citation>
    <scope>NUCLEOTIDE SEQUENCE [LARGE SCALE GENOMIC DNA]</scope>
    <source>
        <strain evidence="1 2">CdVSA20.1</strain>
    </source>
</reference>
<evidence type="ECO:0000313" key="2">
    <source>
        <dbReference type="Proteomes" id="UP000786875"/>
    </source>
</evidence>
<dbReference type="RefSeq" id="WP_214212606.1">
    <property type="nucleotide sequence ID" value="NZ_JABBFO010000003.1"/>
</dbReference>
<dbReference type="Proteomes" id="UP000786875">
    <property type="component" value="Unassembled WGS sequence"/>
</dbReference>
<evidence type="ECO:0000313" key="1">
    <source>
        <dbReference type="EMBL" id="MBT0726786.1"/>
    </source>
</evidence>
<proteinExistence type="predicted"/>
<sequence>MSKLMRASAWAKREFETGSQPDNRTIKKWVRNGVLQGRIVDESVWVISTEHWGISSIVSNAVHHLISEA</sequence>
<gene>
    <name evidence="1" type="ORF">HGT73_05215</name>
</gene>
<protein>
    <recommendedName>
        <fullName evidence="3">Excisionase-like protein</fullName>
    </recommendedName>
</protein>